<comment type="caution">
    <text evidence="3">The sequence shown here is derived from an EMBL/GenBank/DDBJ whole genome shotgun (WGS) entry which is preliminary data.</text>
</comment>
<organism evidence="3 4">
    <name type="scientific">Leptospira levettii</name>
    <dbReference type="NCBI Taxonomy" id="2023178"/>
    <lineage>
        <taxon>Bacteria</taxon>
        <taxon>Pseudomonadati</taxon>
        <taxon>Spirochaetota</taxon>
        <taxon>Spirochaetia</taxon>
        <taxon>Leptospirales</taxon>
        <taxon>Leptospiraceae</taxon>
        <taxon>Leptospira</taxon>
    </lineage>
</organism>
<protein>
    <submittedName>
        <fullName evidence="3">EVE domain-containing protein</fullName>
    </submittedName>
</protein>
<dbReference type="Proteomes" id="UP000297352">
    <property type="component" value="Unassembled WGS sequence"/>
</dbReference>
<dbReference type="InterPro" id="IPR048301">
    <property type="entry name" value="NucS_C"/>
</dbReference>
<feature type="domain" description="Endonuclease NucS C-terminal" evidence="2">
    <location>
        <begin position="3"/>
        <end position="110"/>
    </location>
</feature>
<feature type="domain" description="EVE" evidence="1">
    <location>
        <begin position="158"/>
        <end position="296"/>
    </location>
</feature>
<dbReference type="InterPro" id="IPR015947">
    <property type="entry name" value="PUA-like_sf"/>
</dbReference>
<dbReference type="Pfam" id="PF01939">
    <property type="entry name" value="NucS_C"/>
    <property type="match status" value="1"/>
</dbReference>
<dbReference type="EMBL" id="RQGI01000057">
    <property type="protein sequence ID" value="TGL67619.1"/>
    <property type="molecule type" value="Genomic_DNA"/>
</dbReference>
<dbReference type="InterPro" id="IPR002740">
    <property type="entry name" value="EVE_domain"/>
</dbReference>
<keyword evidence="4" id="KW-1185">Reference proteome</keyword>
<dbReference type="RefSeq" id="WP_135689081.1">
    <property type="nucleotide sequence ID" value="NZ_RQGI01000057.1"/>
</dbReference>
<accession>A0ABY2MKG2</accession>
<dbReference type="Gene3D" id="3.40.1350.10">
    <property type="match status" value="1"/>
</dbReference>
<dbReference type="Gene3D" id="3.10.590.10">
    <property type="entry name" value="ph1033 like domains"/>
    <property type="match status" value="1"/>
</dbReference>
<dbReference type="Pfam" id="PF01878">
    <property type="entry name" value="EVE"/>
    <property type="match status" value="1"/>
</dbReference>
<gene>
    <name evidence="3" type="ORF">EHQ60_15380</name>
</gene>
<evidence type="ECO:0000313" key="4">
    <source>
        <dbReference type="Proteomes" id="UP000297352"/>
    </source>
</evidence>
<evidence type="ECO:0000259" key="1">
    <source>
        <dbReference type="Pfam" id="PF01878"/>
    </source>
</evidence>
<name>A0ABY2MKG2_9LEPT</name>
<dbReference type="SUPFAM" id="SSF88697">
    <property type="entry name" value="PUA domain-like"/>
    <property type="match status" value="1"/>
</dbReference>
<evidence type="ECO:0000313" key="3">
    <source>
        <dbReference type="EMBL" id="TGL67619.1"/>
    </source>
</evidence>
<sequence length="298" mass="34813">MLEKDIENLIARYPEEFFPNENFKLIGQQINVEGRRLDILFEDKLKRKIIVEVKRGILTREASGQIAEYYGLLKNQNLNESYELILCANIIPKERKTFLETIGIDCKELGYTLITDIANKYDYSFLDDRIEIPKIENTHKIKNDYGNEEILKTEEPSIWIFQGNPERYDILNALSDPEIGNSIHWLVNQNKLRIKKGHLALIWMSGKDAGIYALGRIESDPQLFSEYLPETKYWIGEDEIKEKLRVKISILKRFINNPIKKEFLKTIPSLANLSILKQFQGTNFPVNDLEWFTLVSLI</sequence>
<evidence type="ECO:0000259" key="2">
    <source>
        <dbReference type="Pfam" id="PF01939"/>
    </source>
</evidence>
<reference evidence="4" key="1">
    <citation type="journal article" date="2019" name="PLoS Negl. Trop. Dis.">
        <title>Revisiting the worldwide diversity of Leptospira species in the environment.</title>
        <authorList>
            <person name="Vincent A.T."/>
            <person name="Schiettekatte O."/>
            <person name="Bourhy P."/>
            <person name="Veyrier F.J."/>
            <person name="Picardeau M."/>
        </authorList>
    </citation>
    <scope>NUCLEOTIDE SEQUENCE [LARGE SCALE GENOMIC DNA]</scope>
    <source>
        <strain evidence="4">201702449</strain>
    </source>
</reference>
<proteinExistence type="predicted"/>
<dbReference type="InterPro" id="IPR011856">
    <property type="entry name" value="tRNA_endonuc-like_dom_sf"/>
</dbReference>